<dbReference type="PANTHER" id="PTHR43581">
    <property type="entry name" value="ATP/GTP PHOSPHATASE"/>
    <property type="match status" value="1"/>
</dbReference>
<dbReference type="GO" id="GO:0005524">
    <property type="term" value="F:ATP binding"/>
    <property type="evidence" value="ECO:0007669"/>
    <property type="project" value="InterPro"/>
</dbReference>
<dbReference type="AlphaFoldDB" id="A0AAE2JSP3"/>
<sequence>MPVIRQLEILNFRVVRQLKWSPSPGLNCLIGPGDTGKSTVLDAIDLALGARRSYAFNDADFFQMNVDSPIVIAVTLGQLNDELLNIEKYGPFLRAFNVNDKLIVDEPRPGDGFETVLTVKLVVDSDLEPDWRLFSERAEAEGIERRLPWKHRELISPSRLGATSHHHLAWGSRSVLNKLTENTFDVSSVLSQLGRQTRQAFAAQQLPEITTILSQIQTIGENLGVPVTGVKACLDVNGVSLSNGAISLHNSDETPLRLLGTGSSRLLISGIQKAANHSSILLVDEAEFGLEPYRITRFLHELGSKDTDPEKQVFITTHSPHVLRELQAHQLHVIRRLPPPPPASDVVTASHHIYDLGSGNDEQSTLRVCAEAFLSKKVIVCEGKTEIGLMRGVDLFYQDSGIPTNCSKGISFADGGGDSMFARAKVFSSLGYLTVLFKDSDKEQVHKPFTQEVLAAGIKVVEWGNNNSTEDAIFQSCPAELIAAILTIAIDRKGFDSVDAAIQSASQNRYRLDDCLHRFEEEHRKILAAAAGKKSWYKDIDPSEQIFRHIVCPSYKEFGPALTNTLYDLLTWARQ</sequence>
<dbReference type="RefSeq" id="WP_045292111.1">
    <property type="nucleotide sequence ID" value="NZ_JZYG01000001.1"/>
</dbReference>
<dbReference type="PANTHER" id="PTHR43581:SF4">
    <property type="entry name" value="ATP_GTP PHOSPHATASE"/>
    <property type="match status" value="1"/>
</dbReference>
<reference evidence="2 3" key="1">
    <citation type="submission" date="2015-03" db="EMBL/GenBank/DDBJ databases">
        <authorList>
            <person name="McCorrison J."/>
            <person name="Sanka R."/>
            <person name="Adams M."/>
            <person name="Brinkac L."/>
            <person name="Nierman W."/>
            <person name="Sutton G."/>
            <person name="Nelson K."/>
            <person name="Kiedrowski L."/>
            <person name="Guerrero D."/>
            <person name="Bonomo R."/>
        </authorList>
    </citation>
    <scope>NUCLEOTIDE SEQUENCE [LARGE SCALE GENOMIC DNA]</scope>
    <source>
        <strain evidence="2 3">42324</strain>
    </source>
</reference>
<proteinExistence type="predicted"/>
<dbReference type="SUPFAM" id="SSF52540">
    <property type="entry name" value="P-loop containing nucleoside triphosphate hydrolases"/>
    <property type="match status" value="1"/>
</dbReference>
<dbReference type="InterPro" id="IPR051396">
    <property type="entry name" value="Bact_Antivir_Def_Nuclease"/>
</dbReference>
<comment type="caution">
    <text evidence="2">The sequence shown here is derived from an EMBL/GenBank/DDBJ whole genome shotgun (WGS) entry which is preliminary data.</text>
</comment>
<dbReference type="EMBL" id="JZYG01000001">
    <property type="protein sequence ID" value="KJM41349.1"/>
    <property type="molecule type" value="Genomic_DNA"/>
</dbReference>
<dbReference type="Proteomes" id="UP000033344">
    <property type="component" value="Unassembled WGS sequence"/>
</dbReference>
<accession>A0AAE2JSP3</accession>
<dbReference type="InterPro" id="IPR027417">
    <property type="entry name" value="P-loop_NTPase"/>
</dbReference>
<gene>
    <name evidence="2" type="ORF">SS44_00170</name>
</gene>
<dbReference type="Pfam" id="PF13304">
    <property type="entry name" value="AAA_21"/>
    <property type="match status" value="1"/>
</dbReference>
<evidence type="ECO:0000313" key="2">
    <source>
        <dbReference type="EMBL" id="KJM41349.1"/>
    </source>
</evidence>
<dbReference type="Gene3D" id="3.40.50.300">
    <property type="entry name" value="P-loop containing nucleotide triphosphate hydrolases"/>
    <property type="match status" value="2"/>
</dbReference>
<dbReference type="InterPro" id="IPR003959">
    <property type="entry name" value="ATPase_AAA_core"/>
</dbReference>
<feature type="domain" description="ATPase AAA-type core" evidence="1">
    <location>
        <begin position="26"/>
        <end position="323"/>
    </location>
</feature>
<dbReference type="GO" id="GO:0016887">
    <property type="term" value="F:ATP hydrolysis activity"/>
    <property type="evidence" value="ECO:0007669"/>
    <property type="project" value="InterPro"/>
</dbReference>
<organism evidence="2 3">
    <name type="scientific">Enterobacter cloacae subsp. cloacae</name>
    <dbReference type="NCBI Taxonomy" id="336306"/>
    <lineage>
        <taxon>Bacteria</taxon>
        <taxon>Pseudomonadati</taxon>
        <taxon>Pseudomonadota</taxon>
        <taxon>Gammaproteobacteria</taxon>
        <taxon>Enterobacterales</taxon>
        <taxon>Enterobacteriaceae</taxon>
        <taxon>Enterobacter</taxon>
        <taxon>Enterobacter cloacae complex</taxon>
    </lineage>
</organism>
<protein>
    <recommendedName>
        <fullName evidence="1">ATPase AAA-type core domain-containing protein</fullName>
    </recommendedName>
</protein>
<evidence type="ECO:0000313" key="3">
    <source>
        <dbReference type="Proteomes" id="UP000033344"/>
    </source>
</evidence>
<name>A0AAE2JSP3_ENTCL</name>
<evidence type="ECO:0000259" key="1">
    <source>
        <dbReference type="Pfam" id="PF13304"/>
    </source>
</evidence>